<dbReference type="EMBL" id="CM055092">
    <property type="protein sequence ID" value="KAJ7570001.1"/>
    <property type="molecule type" value="Genomic_DNA"/>
</dbReference>
<gene>
    <name evidence="1" type="ORF">O6H91_01G103300</name>
</gene>
<protein>
    <submittedName>
        <fullName evidence="1">Uncharacterized protein</fullName>
    </submittedName>
</protein>
<reference evidence="2" key="1">
    <citation type="journal article" date="2024" name="Proc. Natl. Acad. Sci. U.S.A.">
        <title>Extraordinary preservation of gene collinearity over three hundred million years revealed in homosporous lycophytes.</title>
        <authorList>
            <person name="Li C."/>
            <person name="Wickell D."/>
            <person name="Kuo L.Y."/>
            <person name="Chen X."/>
            <person name="Nie B."/>
            <person name="Liao X."/>
            <person name="Peng D."/>
            <person name="Ji J."/>
            <person name="Jenkins J."/>
            <person name="Williams M."/>
            <person name="Shu S."/>
            <person name="Plott C."/>
            <person name="Barry K."/>
            <person name="Rajasekar S."/>
            <person name="Grimwood J."/>
            <person name="Han X."/>
            <person name="Sun S."/>
            <person name="Hou Z."/>
            <person name="He W."/>
            <person name="Dai G."/>
            <person name="Sun C."/>
            <person name="Schmutz J."/>
            <person name="Leebens-Mack J.H."/>
            <person name="Li F.W."/>
            <person name="Wang L."/>
        </authorList>
    </citation>
    <scope>NUCLEOTIDE SEQUENCE [LARGE SCALE GENOMIC DNA]</scope>
    <source>
        <strain evidence="2">cv. PW_Plant_1</strain>
    </source>
</reference>
<organism evidence="1 2">
    <name type="scientific">Diphasiastrum complanatum</name>
    <name type="common">Issler's clubmoss</name>
    <name type="synonym">Lycopodium complanatum</name>
    <dbReference type="NCBI Taxonomy" id="34168"/>
    <lineage>
        <taxon>Eukaryota</taxon>
        <taxon>Viridiplantae</taxon>
        <taxon>Streptophyta</taxon>
        <taxon>Embryophyta</taxon>
        <taxon>Tracheophyta</taxon>
        <taxon>Lycopodiopsida</taxon>
        <taxon>Lycopodiales</taxon>
        <taxon>Lycopodiaceae</taxon>
        <taxon>Lycopodioideae</taxon>
        <taxon>Diphasiastrum</taxon>
    </lineage>
</organism>
<sequence>MRAALTAILQDIVKQQLDSLKMSETSSSCSVAHLAPKFQPGEFSLSEDELIVKVRKPYTITKQREKWTEEEHDRFLAALKLYGRAWSRIEEYIGTKTAIQIRSHAQKFFSKVERHQSQGENYLGLGPQEIEIPPPRPKRKPNHPYPRKATTTHTPNLTATDKKGLATANSSRKTSHPNWDYVSHTNSSHREMPRISVKNFVISSERSDGSIGKPESHSRNGQKAFCESPEEQKHSHKKYNRILSEKVELTTGNGRVNDLSEDTAASVAAATVAAASAWWALQGFKINGPGSLNPCSWTLIPSVASIDADADMKKSKISSKPFIELPSSQVDFQSVRNQQGLSHTTVQDEKVDANHIGVSEEWDVDLATQVTVPDGARQATMAVNPERQGLENVTLKTLSRSLTRNEIHTASDQLAVKTGSENAEIDTSFGSCRPANEKHLKRTREAVGTESSGQCMREVIELKNVFDPSCSSTIDCKETAVNLENEFLENGLTSNGNDGKSDEPSRFSKTLCFDVSRDKISHRNELKRPKIRSDDGRRLETANGPNFPCFGSTVLRLGRDSYVEDIYEQATLPRMFAGSQIMETANRKYTSNQPFDDSESCQRKAPMKLLERNGHQTENIQYEDCLNACQPQLIMNGYKSRDTGSCLLQESRAQGDSLNTIRKDPNPAHSSIRLDNDLEISGSASEALNLYQFMEETTASSPSSVLDLATIYSQKKPTLSSANLLTTTFTAQTKKHSAVGFVPYCGPF</sequence>
<comment type="caution">
    <text evidence="1">The sequence shown here is derived from an EMBL/GenBank/DDBJ whole genome shotgun (WGS) entry which is preliminary data.</text>
</comment>
<keyword evidence="2" id="KW-1185">Reference proteome</keyword>
<accession>A0ACC2EU76</accession>
<name>A0ACC2EU76_DIPCM</name>
<evidence type="ECO:0000313" key="1">
    <source>
        <dbReference type="EMBL" id="KAJ7570001.1"/>
    </source>
</evidence>
<dbReference type="Proteomes" id="UP001162992">
    <property type="component" value="Chromosome 1"/>
</dbReference>
<evidence type="ECO:0000313" key="2">
    <source>
        <dbReference type="Proteomes" id="UP001162992"/>
    </source>
</evidence>
<proteinExistence type="predicted"/>